<dbReference type="AlphaFoldDB" id="A0AB33IJ73"/>
<evidence type="ECO:0000313" key="2">
    <source>
        <dbReference type="Proteomes" id="UP000516424"/>
    </source>
</evidence>
<reference evidence="1 2" key="1">
    <citation type="journal article" date="2011" name="Microbiology">
        <title>Transcriptome response to different carbon sources in Acetobacter aceti.</title>
        <authorList>
            <person name="Sakurai K."/>
            <person name="Arai H."/>
            <person name="Ishii M."/>
            <person name="Igarashi Y."/>
        </authorList>
    </citation>
    <scope>NUCLEOTIDE SEQUENCE [LARGE SCALE GENOMIC DNA]</scope>
    <source>
        <strain evidence="1 2">NBRC 14818</strain>
    </source>
</reference>
<dbReference type="Proteomes" id="UP000516424">
    <property type="component" value="Chromosome"/>
</dbReference>
<organism evidence="1 2">
    <name type="scientific">Acetobacter aceti NBRC 14818</name>
    <dbReference type="NCBI Taxonomy" id="887700"/>
    <lineage>
        <taxon>Bacteria</taxon>
        <taxon>Pseudomonadati</taxon>
        <taxon>Pseudomonadota</taxon>
        <taxon>Alphaproteobacteria</taxon>
        <taxon>Acetobacterales</taxon>
        <taxon>Acetobacteraceae</taxon>
        <taxon>Acetobacter</taxon>
        <taxon>Acetobacter subgen. Acetobacter</taxon>
    </lineage>
</organism>
<accession>A0AB33IJ73</accession>
<gene>
    <name evidence="1" type="ORF">EMQ_2756</name>
</gene>
<dbReference type="RefSeq" id="WP_026200003.1">
    <property type="nucleotide sequence ID" value="NZ_AP023410.1"/>
</dbReference>
<proteinExistence type="predicted"/>
<keyword evidence="2" id="KW-1185">Reference proteome</keyword>
<protein>
    <submittedName>
        <fullName evidence="1">Uncharacterized protein</fullName>
    </submittedName>
</protein>
<evidence type="ECO:0000313" key="1">
    <source>
        <dbReference type="EMBL" id="BCK77150.1"/>
    </source>
</evidence>
<sequence>MSKIAERQKFIRHWMEVTGESEVDMLSVARMAKSMGWKAPAPITEEERLAKQFRDAARQDIRRDRNTGRPYRGYHAVPRYSANGQLSFSYMDIDDPKAKPDSFRKACVMRREQTIGDVLQLRLDQHHWNDQRPPEQHVELLPADMEFDVELRLAGMDDEDDAA</sequence>
<name>A0AB33IJ73_ACEAC</name>
<dbReference type="EMBL" id="AP023410">
    <property type="protein sequence ID" value="BCK77150.1"/>
    <property type="molecule type" value="Genomic_DNA"/>
</dbReference>